<protein>
    <submittedName>
        <fullName evidence="2">Uncharacterized protein</fullName>
    </submittedName>
</protein>
<dbReference type="EMBL" id="JABWDY010032212">
    <property type="protein sequence ID" value="KAF5184364.1"/>
    <property type="molecule type" value="Genomic_DNA"/>
</dbReference>
<comment type="caution">
    <text evidence="2">The sequence shown here is derived from an EMBL/GenBank/DDBJ whole genome shotgun (WGS) entry which is preliminary data.</text>
</comment>
<keyword evidence="1" id="KW-1133">Transmembrane helix</keyword>
<gene>
    <name evidence="2" type="ORF">FRX31_026049</name>
</gene>
<sequence length="108" mass="12333">MSATRLQTMISSWTVILHLSVGLTPKTADSPSTSQSTTLYSSPLPDLSFGIVGWLWFCSFNGRFCWRIDREGEFLIGDNIKSLKHRFIEVIVLSSFFLAHIFFFFANF</sequence>
<evidence type="ECO:0000313" key="2">
    <source>
        <dbReference type="EMBL" id="KAF5184364.1"/>
    </source>
</evidence>
<dbReference type="AlphaFoldDB" id="A0A7J6VGX8"/>
<keyword evidence="3" id="KW-1185">Reference proteome</keyword>
<evidence type="ECO:0000256" key="1">
    <source>
        <dbReference type="SAM" id="Phobius"/>
    </source>
</evidence>
<evidence type="ECO:0000313" key="3">
    <source>
        <dbReference type="Proteomes" id="UP000554482"/>
    </source>
</evidence>
<organism evidence="2 3">
    <name type="scientific">Thalictrum thalictroides</name>
    <name type="common">Rue-anemone</name>
    <name type="synonym">Anemone thalictroides</name>
    <dbReference type="NCBI Taxonomy" id="46969"/>
    <lineage>
        <taxon>Eukaryota</taxon>
        <taxon>Viridiplantae</taxon>
        <taxon>Streptophyta</taxon>
        <taxon>Embryophyta</taxon>
        <taxon>Tracheophyta</taxon>
        <taxon>Spermatophyta</taxon>
        <taxon>Magnoliopsida</taxon>
        <taxon>Ranunculales</taxon>
        <taxon>Ranunculaceae</taxon>
        <taxon>Thalictroideae</taxon>
        <taxon>Thalictrum</taxon>
    </lineage>
</organism>
<proteinExistence type="predicted"/>
<dbReference type="Proteomes" id="UP000554482">
    <property type="component" value="Unassembled WGS sequence"/>
</dbReference>
<keyword evidence="1" id="KW-0472">Membrane</keyword>
<accession>A0A7J6VGX8</accession>
<reference evidence="2 3" key="1">
    <citation type="submission" date="2020-06" db="EMBL/GenBank/DDBJ databases">
        <title>Transcriptomic and genomic resources for Thalictrum thalictroides and T. hernandezii: Facilitating candidate gene discovery in an emerging model plant lineage.</title>
        <authorList>
            <person name="Arias T."/>
            <person name="Riano-Pachon D.M."/>
            <person name="Di Stilio V.S."/>
        </authorList>
    </citation>
    <scope>NUCLEOTIDE SEQUENCE [LARGE SCALE GENOMIC DNA]</scope>
    <source>
        <strain evidence="3">cv. WT478/WT964</strain>
        <tissue evidence="2">Leaves</tissue>
    </source>
</reference>
<keyword evidence="1" id="KW-0812">Transmembrane</keyword>
<feature type="transmembrane region" description="Helical" evidence="1">
    <location>
        <begin position="87"/>
        <end position="106"/>
    </location>
</feature>
<name>A0A7J6VGX8_THATH</name>